<organism evidence="3 4">
    <name type="scientific">Porcincola intestinalis</name>
    <dbReference type="NCBI Taxonomy" id="2606632"/>
    <lineage>
        <taxon>Bacteria</taxon>
        <taxon>Bacillati</taxon>
        <taxon>Bacillota</taxon>
        <taxon>Clostridia</taxon>
        <taxon>Lachnospirales</taxon>
        <taxon>Lachnospiraceae</taxon>
        <taxon>Porcincola</taxon>
    </lineage>
</organism>
<dbReference type="InterPro" id="IPR058973">
    <property type="entry name" value="RE_BanI/HgiCI_C"/>
</dbReference>
<feature type="domain" description="BanI/HgiCI N-terminal" evidence="1">
    <location>
        <begin position="20"/>
        <end position="182"/>
    </location>
</feature>
<dbReference type="GO" id="GO:0004519">
    <property type="term" value="F:endonuclease activity"/>
    <property type="evidence" value="ECO:0007669"/>
    <property type="project" value="UniProtKB-KW"/>
</dbReference>
<dbReference type="EMBL" id="VULZ01000002">
    <property type="protein sequence ID" value="MSS13900.1"/>
    <property type="molecule type" value="Genomic_DNA"/>
</dbReference>
<dbReference type="AlphaFoldDB" id="A0A6L5X0V8"/>
<comment type="caution">
    <text evidence="3">The sequence shown here is derived from an EMBL/GenBank/DDBJ whole genome shotgun (WGS) entry which is preliminary data.</text>
</comment>
<name>A0A6L5X0V8_9FIRM</name>
<dbReference type="RefSeq" id="WP_154522616.1">
    <property type="nucleotide sequence ID" value="NZ_VULZ01000002.1"/>
</dbReference>
<dbReference type="Proteomes" id="UP000481852">
    <property type="component" value="Unassembled WGS sequence"/>
</dbReference>
<gene>
    <name evidence="3" type="ORF">FYJ35_02385</name>
</gene>
<keyword evidence="3" id="KW-0255">Endonuclease</keyword>
<dbReference type="Pfam" id="PF26568">
    <property type="entry name" value="RE_BanI_C"/>
    <property type="match status" value="1"/>
</dbReference>
<evidence type="ECO:0000259" key="2">
    <source>
        <dbReference type="Pfam" id="PF26568"/>
    </source>
</evidence>
<proteinExistence type="predicted"/>
<keyword evidence="4" id="KW-1185">Reference proteome</keyword>
<keyword evidence="3" id="KW-0378">Hydrolase</keyword>
<sequence>MNEDTYERTIDELETHACKWWPKEIRDEAEKVSILQTLINTQDKFISIFTLAKPENPDSIFSLLDAADISYNMFLKHLMVLLDFGSEPLQRINNNASELFPDGNLNYSINGNTYSYTFSTFPVKGVLNNAKMKVDTIENLTSGTHDADLCRDIIMLLVYGASSSDYKTRAVLYKGIGSDYIGDSKRLTKFVKTNYMRVSRIVAGKTSNDLGHAAQYYVRDELARMLGDEYNVRTDGTIPGVTENDGETDMTFDVVVDKKNDTRRHKQYVGIEVMFQETTNSVIERKSGQARNRFEKVSASRNHVAYIIDGAGSFQRRSATRTICENSHCTVALTPEELVVLKNFIKEKIG</sequence>
<reference evidence="3 4" key="1">
    <citation type="submission" date="2019-08" db="EMBL/GenBank/DDBJ databases">
        <title>In-depth cultivation of the pig gut microbiome towards novel bacterial diversity and tailored functional studies.</title>
        <authorList>
            <person name="Wylensek D."/>
            <person name="Hitch T.C.A."/>
            <person name="Clavel T."/>
        </authorList>
    </citation>
    <scope>NUCLEOTIDE SEQUENCE [LARGE SCALE GENOMIC DNA]</scope>
    <source>
        <strain evidence="3 4">Oil+RF-744-WCA-WT-11</strain>
    </source>
</reference>
<feature type="domain" description="BanI/HgiCI C-terminal" evidence="2">
    <location>
        <begin position="185"/>
        <end position="348"/>
    </location>
</feature>
<evidence type="ECO:0000313" key="3">
    <source>
        <dbReference type="EMBL" id="MSS13900.1"/>
    </source>
</evidence>
<dbReference type="InterPro" id="IPR058974">
    <property type="entry name" value="RE_BanI/HgiCI_N"/>
</dbReference>
<evidence type="ECO:0000259" key="1">
    <source>
        <dbReference type="Pfam" id="PF24447"/>
    </source>
</evidence>
<accession>A0A6L5X0V8</accession>
<evidence type="ECO:0000313" key="4">
    <source>
        <dbReference type="Proteomes" id="UP000481852"/>
    </source>
</evidence>
<dbReference type="Pfam" id="PF24447">
    <property type="entry name" value="RE_BanI"/>
    <property type="match status" value="1"/>
</dbReference>
<protein>
    <submittedName>
        <fullName evidence="3">Restriction endonuclease</fullName>
    </submittedName>
</protein>
<keyword evidence="3" id="KW-0540">Nuclease</keyword>